<evidence type="ECO:0000313" key="1">
    <source>
        <dbReference type="EMBL" id="ATQ78179.1"/>
    </source>
</evidence>
<sequence>MKAILVIGHSHMNALRAVPDALQTCDFMPFTEAGGAYQTRAPAEFAALAAGPADTVVFMMGGKTHITLGMLNPPEPFDFYLPEHTDLPINPAARLLPVDLVRLLLTRHLKHDLDYMGQLSAVFKGRRQLHIEPPPPLPSAYIAQHPSGFAERVRERGVAPAAFRHKFWLLHSAILRDHCAALGIDFVARPAGAQDADGCLAAPYLRQDPTHANAAYGALLLDQILSLRQGAPCP</sequence>
<dbReference type="KEGG" id="mass:CR152_29440"/>
<evidence type="ECO:0000313" key="2">
    <source>
        <dbReference type="Proteomes" id="UP000229897"/>
    </source>
</evidence>
<organism evidence="1 2">
    <name type="scientific">Massilia violaceinigra</name>
    <dbReference type="NCBI Taxonomy" id="2045208"/>
    <lineage>
        <taxon>Bacteria</taxon>
        <taxon>Pseudomonadati</taxon>
        <taxon>Pseudomonadota</taxon>
        <taxon>Betaproteobacteria</taxon>
        <taxon>Burkholderiales</taxon>
        <taxon>Oxalobacteraceae</taxon>
        <taxon>Telluria group</taxon>
        <taxon>Massilia</taxon>
    </lineage>
</organism>
<keyword evidence="2" id="KW-1185">Reference proteome</keyword>
<dbReference type="AlphaFoldDB" id="A0A2D2DT72"/>
<dbReference type="RefSeq" id="WP_099880963.1">
    <property type="nucleotide sequence ID" value="NZ_CP024608.1"/>
</dbReference>
<reference evidence="1" key="1">
    <citation type="submission" date="2017-10" db="EMBL/GenBank/DDBJ databases">
        <title>Massilia psychrophilum sp. nov., a novel purple-pigmented bacterium isolated from Tianshan glacier, Xinjiang Municipality, China.</title>
        <authorList>
            <person name="Wang H."/>
        </authorList>
    </citation>
    <scope>NUCLEOTIDE SEQUENCE [LARGE SCALE GENOMIC DNA]</scope>
    <source>
        <strain evidence="1">B2</strain>
    </source>
</reference>
<dbReference type="Proteomes" id="UP000229897">
    <property type="component" value="Chromosome"/>
</dbReference>
<dbReference type="EMBL" id="CP024608">
    <property type="protein sequence ID" value="ATQ78179.1"/>
    <property type="molecule type" value="Genomic_DNA"/>
</dbReference>
<dbReference type="OrthoDB" id="4736604at2"/>
<protein>
    <recommendedName>
        <fullName evidence="3">SGNH/GDSL hydrolase family protein</fullName>
    </recommendedName>
</protein>
<gene>
    <name evidence="1" type="ORF">CR152_29440</name>
</gene>
<evidence type="ECO:0008006" key="3">
    <source>
        <dbReference type="Google" id="ProtNLM"/>
    </source>
</evidence>
<proteinExistence type="predicted"/>
<name>A0A2D2DT72_9BURK</name>
<accession>A0A2D2DT72</accession>